<dbReference type="AlphaFoldDB" id="A0A0E9VY88"/>
<organism evidence="1">
    <name type="scientific">Anguilla anguilla</name>
    <name type="common">European freshwater eel</name>
    <name type="synonym">Muraena anguilla</name>
    <dbReference type="NCBI Taxonomy" id="7936"/>
    <lineage>
        <taxon>Eukaryota</taxon>
        <taxon>Metazoa</taxon>
        <taxon>Chordata</taxon>
        <taxon>Craniata</taxon>
        <taxon>Vertebrata</taxon>
        <taxon>Euteleostomi</taxon>
        <taxon>Actinopterygii</taxon>
        <taxon>Neopterygii</taxon>
        <taxon>Teleostei</taxon>
        <taxon>Anguilliformes</taxon>
        <taxon>Anguillidae</taxon>
        <taxon>Anguilla</taxon>
    </lineage>
</organism>
<dbReference type="EMBL" id="GBXM01025463">
    <property type="protein sequence ID" value="JAH83114.1"/>
    <property type="molecule type" value="Transcribed_RNA"/>
</dbReference>
<name>A0A0E9VY88_ANGAN</name>
<sequence length="17" mass="1906">MSPNPLKMRSVASFMLP</sequence>
<accession>A0A0E9VY88</accession>
<proteinExistence type="predicted"/>
<reference evidence="1" key="1">
    <citation type="submission" date="2014-11" db="EMBL/GenBank/DDBJ databases">
        <authorList>
            <person name="Amaro Gonzalez C."/>
        </authorList>
    </citation>
    <scope>NUCLEOTIDE SEQUENCE</scope>
</reference>
<evidence type="ECO:0000313" key="1">
    <source>
        <dbReference type="EMBL" id="JAH83114.1"/>
    </source>
</evidence>
<reference evidence="1" key="2">
    <citation type="journal article" date="2015" name="Fish Shellfish Immunol.">
        <title>Early steps in the European eel (Anguilla anguilla)-Vibrio vulnificus interaction in the gills: Role of the RtxA13 toxin.</title>
        <authorList>
            <person name="Callol A."/>
            <person name="Pajuelo D."/>
            <person name="Ebbesson L."/>
            <person name="Teles M."/>
            <person name="MacKenzie S."/>
            <person name="Amaro C."/>
        </authorList>
    </citation>
    <scope>NUCLEOTIDE SEQUENCE</scope>
</reference>
<protein>
    <submittedName>
        <fullName evidence="1">Uncharacterized protein</fullName>
    </submittedName>
</protein>